<protein>
    <recommendedName>
        <fullName evidence="1">Protein kinase domain-containing protein</fullName>
    </recommendedName>
</protein>
<dbReference type="Proteomes" id="UP000008281">
    <property type="component" value="Unassembled WGS sequence"/>
</dbReference>
<dbReference type="Pfam" id="PF00069">
    <property type="entry name" value="Pkinase"/>
    <property type="match status" value="1"/>
</dbReference>
<evidence type="ECO:0000259" key="1">
    <source>
        <dbReference type="PROSITE" id="PS50011"/>
    </source>
</evidence>
<reference evidence="2" key="1">
    <citation type="submission" date="2007-07" db="EMBL/GenBank/DDBJ databases">
        <title>PCAP assembly of the Caenorhabditis remanei genome.</title>
        <authorList>
            <consortium name="The Caenorhabditis remanei Sequencing Consortium"/>
            <person name="Wilson R.K."/>
        </authorList>
    </citation>
    <scope>NUCLEOTIDE SEQUENCE [LARGE SCALE GENOMIC DNA]</scope>
    <source>
        <strain evidence="2">PB4641</strain>
    </source>
</reference>
<name>E3M966_CAERE</name>
<dbReference type="GO" id="GO:0004672">
    <property type="term" value="F:protein kinase activity"/>
    <property type="evidence" value="ECO:0007669"/>
    <property type="project" value="InterPro"/>
</dbReference>
<accession>E3M966</accession>
<keyword evidence="3" id="KW-1185">Reference proteome</keyword>
<evidence type="ECO:0000313" key="2">
    <source>
        <dbReference type="EMBL" id="EFO96152.1"/>
    </source>
</evidence>
<dbReference type="GO" id="GO:0005524">
    <property type="term" value="F:ATP binding"/>
    <property type="evidence" value="ECO:0007669"/>
    <property type="project" value="InterPro"/>
</dbReference>
<dbReference type="HOGENOM" id="CLU_1637000_0_0_1"/>
<dbReference type="AlphaFoldDB" id="E3M966"/>
<dbReference type="Gene3D" id="1.10.510.10">
    <property type="entry name" value="Transferase(Phosphotransferase) domain 1"/>
    <property type="match status" value="1"/>
</dbReference>
<proteinExistence type="predicted"/>
<feature type="domain" description="Protein kinase" evidence="1">
    <location>
        <begin position="1"/>
        <end position="133"/>
    </location>
</feature>
<dbReference type="PROSITE" id="PS50011">
    <property type="entry name" value="PROTEIN_KINASE_DOM"/>
    <property type="match status" value="1"/>
</dbReference>
<dbReference type="InterPro" id="IPR011009">
    <property type="entry name" value="Kinase-like_dom_sf"/>
</dbReference>
<dbReference type="OrthoDB" id="5979581at2759"/>
<dbReference type="SUPFAM" id="SSF56112">
    <property type="entry name" value="Protein kinase-like (PK-like)"/>
    <property type="match status" value="1"/>
</dbReference>
<dbReference type="EMBL" id="DS268430">
    <property type="protein sequence ID" value="EFO96152.1"/>
    <property type="molecule type" value="Genomic_DNA"/>
</dbReference>
<gene>
    <name evidence="2" type="ORF">CRE_14487</name>
</gene>
<sequence length="162" mass="19007">MHSIIVPKDTKVQITDMGVAKVVSDLGENSEIFQSPMYRAPEIFSGGVPNKKTDLWSFSIMLLQLYTCTDEFWPTHADHPQVQYFRNLQQALGQQMTTELWEEVAKIKRKNSVMASFRPFFDEIFGVYHHQKLLIIQFQFKKQRNSQNQLENQLLHRKSEKS</sequence>
<dbReference type="InParanoid" id="E3M966"/>
<dbReference type="InterPro" id="IPR000719">
    <property type="entry name" value="Prot_kinase_dom"/>
</dbReference>
<organism evidence="3">
    <name type="scientific">Caenorhabditis remanei</name>
    <name type="common">Caenorhabditis vulgaris</name>
    <dbReference type="NCBI Taxonomy" id="31234"/>
    <lineage>
        <taxon>Eukaryota</taxon>
        <taxon>Metazoa</taxon>
        <taxon>Ecdysozoa</taxon>
        <taxon>Nematoda</taxon>
        <taxon>Chromadorea</taxon>
        <taxon>Rhabditida</taxon>
        <taxon>Rhabditina</taxon>
        <taxon>Rhabditomorpha</taxon>
        <taxon>Rhabditoidea</taxon>
        <taxon>Rhabditidae</taxon>
        <taxon>Peloderinae</taxon>
        <taxon>Caenorhabditis</taxon>
    </lineage>
</organism>
<evidence type="ECO:0000313" key="3">
    <source>
        <dbReference type="Proteomes" id="UP000008281"/>
    </source>
</evidence>